<keyword evidence="3" id="KW-1185">Reference proteome</keyword>
<protein>
    <recommendedName>
        <fullName evidence="4">Lipoprotein</fullName>
    </recommendedName>
</protein>
<sequence length="423" mass="47714">MKKLLCICLLFLLAACTSDNGEEKATPAASPHINKVNFFLEVSGSMAGYLNGATDFVKTIPNLLVAIEHKVDSGRLKVHEYYIADSITPFNGSTEEFISEMATRQTAKEKSSEMQNMFKMIADKTDSNDISMFVSDCILSYSDAEVKANKEINREKAEGGLKPLITSTFDKLQQKNNMCASVFGFMSDFNGTYYTYQNEKIPIKKGQVVRPYYLWVIGNRELLKQFNAQLYKLESFKPDLAINFGLFDKSITDYSIFFRYKKSGEWETDGKALTDVAVSKKQSVQVAVGLDLSALPPYAQDTSYLRQHLQLKTDNVDFTIANILLADDINKSDLKKNELDDLSNSTHLFIINIKDVYKPTAALQFSLPLQYDTSYRKLSIMDDRNVANISGKTFGFEYLVDGVRAAYQNPNQDFISIDIPIKK</sequence>
<keyword evidence="1" id="KW-0732">Signal</keyword>
<gene>
    <name evidence="2" type="ORF">FC093_00405</name>
</gene>
<feature type="signal peptide" evidence="1">
    <location>
        <begin position="1"/>
        <end position="21"/>
    </location>
</feature>
<dbReference type="AlphaFoldDB" id="A0A4U3L8X8"/>
<feature type="chain" id="PRO_5020690872" description="Lipoprotein" evidence="1">
    <location>
        <begin position="22"/>
        <end position="423"/>
    </location>
</feature>
<evidence type="ECO:0000313" key="3">
    <source>
        <dbReference type="Proteomes" id="UP000305848"/>
    </source>
</evidence>
<evidence type="ECO:0008006" key="4">
    <source>
        <dbReference type="Google" id="ProtNLM"/>
    </source>
</evidence>
<name>A0A4U3L8X8_9BACT</name>
<comment type="caution">
    <text evidence="2">The sequence shown here is derived from an EMBL/GenBank/DDBJ whole genome shotgun (WGS) entry which is preliminary data.</text>
</comment>
<dbReference type="OrthoDB" id="1067458at2"/>
<organism evidence="2 3">
    <name type="scientific">Ilyomonas limi</name>
    <dbReference type="NCBI Taxonomy" id="2575867"/>
    <lineage>
        <taxon>Bacteria</taxon>
        <taxon>Pseudomonadati</taxon>
        <taxon>Bacteroidota</taxon>
        <taxon>Chitinophagia</taxon>
        <taxon>Chitinophagales</taxon>
        <taxon>Chitinophagaceae</taxon>
        <taxon>Ilyomonas</taxon>
    </lineage>
</organism>
<reference evidence="2 3" key="1">
    <citation type="submission" date="2019-05" db="EMBL/GenBank/DDBJ databases">
        <title>Panacibacter sp. strain 17mud1-8 Genome sequencing and assembly.</title>
        <authorList>
            <person name="Chhetri G."/>
        </authorList>
    </citation>
    <scope>NUCLEOTIDE SEQUENCE [LARGE SCALE GENOMIC DNA]</scope>
    <source>
        <strain evidence="2 3">17mud1-8</strain>
    </source>
</reference>
<dbReference type="Proteomes" id="UP000305848">
    <property type="component" value="Unassembled WGS sequence"/>
</dbReference>
<dbReference type="PROSITE" id="PS51257">
    <property type="entry name" value="PROKAR_LIPOPROTEIN"/>
    <property type="match status" value="1"/>
</dbReference>
<dbReference type="EMBL" id="SZQL01000001">
    <property type="protein sequence ID" value="TKK71522.1"/>
    <property type="molecule type" value="Genomic_DNA"/>
</dbReference>
<dbReference type="RefSeq" id="WP_137259762.1">
    <property type="nucleotide sequence ID" value="NZ_SZQL01000001.1"/>
</dbReference>
<proteinExistence type="predicted"/>
<evidence type="ECO:0000313" key="2">
    <source>
        <dbReference type="EMBL" id="TKK71522.1"/>
    </source>
</evidence>
<evidence type="ECO:0000256" key="1">
    <source>
        <dbReference type="SAM" id="SignalP"/>
    </source>
</evidence>
<accession>A0A4U3L8X8</accession>